<dbReference type="NCBIfam" id="TIGR00516">
    <property type="entry name" value="acpS"/>
    <property type="match status" value="1"/>
</dbReference>
<dbReference type="AlphaFoldDB" id="A0A660S5C8"/>
<dbReference type="Pfam" id="PF01648">
    <property type="entry name" value="ACPS"/>
    <property type="match status" value="1"/>
</dbReference>
<keyword evidence="1 8" id="KW-0444">Lipid biosynthesis</keyword>
<dbReference type="InterPro" id="IPR008278">
    <property type="entry name" value="4-PPantetheinyl_Trfase_dom"/>
</dbReference>
<evidence type="ECO:0000313" key="10">
    <source>
        <dbReference type="EMBL" id="RKX64893.1"/>
    </source>
</evidence>
<reference evidence="10 11" key="1">
    <citation type="submission" date="2018-06" db="EMBL/GenBank/DDBJ databases">
        <title>Extensive metabolic versatility and redundancy in microbially diverse, dynamic hydrothermal sediments.</title>
        <authorList>
            <person name="Dombrowski N."/>
            <person name="Teske A."/>
            <person name="Baker B.J."/>
        </authorList>
    </citation>
    <scope>NUCLEOTIDE SEQUENCE [LARGE SCALE GENOMIC DNA]</scope>
    <source>
        <strain evidence="10">B35_G9</strain>
    </source>
</reference>
<dbReference type="GO" id="GO:0006633">
    <property type="term" value="P:fatty acid biosynthetic process"/>
    <property type="evidence" value="ECO:0007669"/>
    <property type="project" value="UniProtKB-UniRule"/>
</dbReference>
<protein>
    <recommendedName>
        <fullName evidence="8">Holo-[acyl-carrier-protein] synthase</fullName>
        <shortName evidence="8">Holo-ACP synthase</shortName>
        <ecNumber evidence="8">2.7.8.7</ecNumber>
    </recommendedName>
    <alternativeName>
        <fullName evidence="8">4'-phosphopantetheinyl transferase AcpS</fullName>
    </alternativeName>
</protein>
<dbReference type="Proteomes" id="UP000282321">
    <property type="component" value="Unassembled WGS sequence"/>
</dbReference>
<keyword evidence="7 8" id="KW-0275">Fatty acid biosynthesis</keyword>
<evidence type="ECO:0000256" key="8">
    <source>
        <dbReference type="HAMAP-Rule" id="MF_00101"/>
    </source>
</evidence>
<proteinExistence type="inferred from homology"/>
<dbReference type="HAMAP" id="MF_00101">
    <property type="entry name" value="AcpS"/>
    <property type="match status" value="1"/>
</dbReference>
<evidence type="ECO:0000256" key="7">
    <source>
        <dbReference type="ARBA" id="ARBA00023160"/>
    </source>
</evidence>
<evidence type="ECO:0000256" key="2">
    <source>
        <dbReference type="ARBA" id="ARBA00022679"/>
    </source>
</evidence>
<keyword evidence="4 8" id="KW-0276">Fatty acid metabolism</keyword>
<comment type="cofactor">
    <cofactor evidence="8">
        <name>Mg(2+)</name>
        <dbReference type="ChEBI" id="CHEBI:18420"/>
    </cofactor>
</comment>
<keyword evidence="5 8" id="KW-0460">Magnesium</keyword>
<dbReference type="EC" id="2.7.8.7" evidence="8"/>
<evidence type="ECO:0000256" key="4">
    <source>
        <dbReference type="ARBA" id="ARBA00022832"/>
    </source>
</evidence>
<dbReference type="InterPro" id="IPR002582">
    <property type="entry name" value="ACPS"/>
</dbReference>
<sequence length="112" mass="12994">MIKGVGIDIIEIKRFDNLIKRYGDKFLKRIFTKNEIEYAKKRKNAESFAGMFAAKEAYIKACGTKKLEFNEIEIIHDKNNKPLYKLNFRTDYSLNLSISHNKTSAIAICIID</sequence>
<accession>A0A660S5C8</accession>
<feature type="binding site" evidence="8">
    <location>
        <position position="8"/>
    </location>
    <ligand>
        <name>Mg(2+)</name>
        <dbReference type="ChEBI" id="CHEBI:18420"/>
    </ligand>
</feature>
<comment type="caution">
    <text evidence="10">The sequence shown here is derived from an EMBL/GenBank/DDBJ whole genome shotgun (WGS) entry which is preliminary data.</text>
</comment>
<keyword evidence="2 8" id="KW-0808">Transferase</keyword>
<evidence type="ECO:0000313" key="11">
    <source>
        <dbReference type="Proteomes" id="UP000282321"/>
    </source>
</evidence>
<dbReference type="SUPFAM" id="SSF56214">
    <property type="entry name" value="4'-phosphopantetheinyl transferase"/>
    <property type="match status" value="1"/>
</dbReference>
<evidence type="ECO:0000256" key="1">
    <source>
        <dbReference type="ARBA" id="ARBA00022516"/>
    </source>
</evidence>
<comment type="catalytic activity">
    <reaction evidence="8">
        <text>apo-[ACP] + CoA = holo-[ACP] + adenosine 3',5'-bisphosphate + H(+)</text>
        <dbReference type="Rhea" id="RHEA:12068"/>
        <dbReference type="Rhea" id="RHEA-COMP:9685"/>
        <dbReference type="Rhea" id="RHEA-COMP:9690"/>
        <dbReference type="ChEBI" id="CHEBI:15378"/>
        <dbReference type="ChEBI" id="CHEBI:29999"/>
        <dbReference type="ChEBI" id="CHEBI:57287"/>
        <dbReference type="ChEBI" id="CHEBI:58343"/>
        <dbReference type="ChEBI" id="CHEBI:64479"/>
        <dbReference type="EC" id="2.7.8.7"/>
    </reaction>
</comment>
<evidence type="ECO:0000259" key="9">
    <source>
        <dbReference type="Pfam" id="PF01648"/>
    </source>
</evidence>
<feature type="domain" description="4'-phosphopantetheinyl transferase" evidence="9">
    <location>
        <begin position="4"/>
        <end position="109"/>
    </location>
</feature>
<keyword evidence="8" id="KW-0963">Cytoplasm</keyword>
<dbReference type="EMBL" id="QNBC01000125">
    <property type="protein sequence ID" value="RKX64893.1"/>
    <property type="molecule type" value="Genomic_DNA"/>
</dbReference>
<dbReference type="InterPro" id="IPR037143">
    <property type="entry name" value="4-PPantetheinyl_Trfase_dom_sf"/>
</dbReference>
<dbReference type="Gene3D" id="3.90.470.20">
    <property type="entry name" value="4'-phosphopantetheinyl transferase domain"/>
    <property type="match status" value="1"/>
</dbReference>
<comment type="similarity">
    <text evidence="8">Belongs to the P-Pant transferase superfamily. AcpS family.</text>
</comment>
<dbReference type="NCBIfam" id="TIGR00556">
    <property type="entry name" value="pantethn_trn"/>
    <property type="match status" value="1"/>
</dbReference>
<keyword evidence="3 8" id="KW-0479">Metal-binding</keyword>
<dbReference type="GO" id="GO:0000287">
    <property type="term" value="F:magnesium ion binding"/>
    <property type="evidence" value="ECO:0007669"/>
    <property type="project" value="UniProtKB-UniRule"/>
</dbReference>
<feature type="binding site" evidence="8">
    <location>
        <position position="56"/>
    </location>
    <ligand>
        <name>Mg(2+)</name>
        <dbReference type="ChEBI" id="CHEBI:18420"/>
    </ligand>
</feature>
<name>A0A660S5C8_UNCT6</name>
<evidence type="ECO:0000256" key="3">
    <source>
        <dbReference type="ARBA" id="ARBA00022723"/>
    </source>
</evidence>
<evidence type="ECO:0000256" key="5">
    <source>
        <dbReference type="ARBA" id="ARBA00022842"/>
    </source>
</evidence>
<comment type="subcellular location">
    <subcellularLocation>
        <location evidence="8">Cytoplasm</location>
    </subcellularLocation>
</comment>
<keyword evidence="6 8" id="KW-0443">Lipid metabolism</keyword>
<comment type="function">
    <text evidence="8">Transfers the 4'-phosphopantetheine moiety from coenzyme A to a Ser of acyl-carrier-protein.</text>
</comment>
<evidence type="ECO:0000256" key="6">
    <source>
        <dbReference type="ARBA" id="ARBA00023098"/>
    </source>
</evidence>
<organism evidence="10 11">
    <name type="scientific">candidate division TA06 bacterium</name>
    <dbReference type="NCBI Taxonomy" id="2250710"/>
    <lineage>
        <taxon>Bacteria</taxon>
        <taxon>Bacteria division TA06</taxon>
    </lineage>
</organism>
<dbReference type="GO" id="GO:0005737">
    <property type="term" value="C:cytoplasm"/>
    <property type="evidence" value="ECO:0007669"/>
    <property type="project" value="UniProtKB-SubCell"/>
</dbReference>
<dbReference type="GO" id="GO:0008897">
    <property type="term" value="F:holo-[acyl-carrier-protein] synthase activity"/>
    <property type="evidence" value="ECO:0007669"/>
    <property type="project" value="UniProtKB-UniRule"/>
</dbReference>
<dbReference type="InterPro" id="IPR004568">
    <property type="entry name" value="Ppantetheine-prot_Trfase_dom"/>
</dbReference>
<gene>
    <name evidence="8 10" type="primary">acpS</name>
    <name evidence="10" type="ORF">DRP44_07470</name>
</gene>